<evidence type="ECO:0000313" key="2">
    <source>
        <dbReference type="Proteomes" id="UP000808215"/>
    </source>
</evidence>
<organism evidence="1 2">
    <name type="scientific">Burkholderia vietnamiensis</name>
    <dbReference type="NCBI Taxonomy" id="60552"/>
    <lineage>
        <taxon>Bacteria</taxon>
        <taxon>Pseudomonadati</taxon>
        <taxon>Pseudomonadota</taxon>
        <taxon>Betaproteobacteria</taxon>
        <taxon>Burkholderiales</taxon>
        <taxon>Burkholderiaceae</taxon>
        <taxon>Burkholderia</taxon>
        <taxon>Burkholderia cepacia complex</taxon>
    </lineage>
</organism>
<gene>
    <name evidence="1" type="ORF">I5589_06750</name>
</gene>
<evidence type="ECO:0000313" key="1">
    <source>
        <dbReference type="EMBL" id="MBJ9686777.1"/>
    </source>
</evidence>
<reference evidence="1 2" key="1">
    <citation type="submission" date="2020-11" db="EMBL/GenBank/DDBJ databases">
        <title>Enhanced detection system for hospital associated transmission using whole genome sequencing surveillance.</title>
        <authorList>
            <person name="Harrison L.H."/>
            <person name="Van Tyne D."/>
            <person name="Marsh J.W."/>
            <person name="Griffith M.P."/>
            <person name="Snyder D.J."/>
            <person name="Cooper V.S."/>
            <person name="Mustapha M."/>
        </authorList>
    </citation>
    <scope>NUCLEOTIDE SEQUENCE [LARGE SCALE GENOMIC DNA]</scope>
    <source>
        <strain evidence="1 2">BC00020</strain>
    </source>
</reference>
<comment type="caution">
    <text evidence="1">The sequence shown here is derived from an EMBL/GenBank/DDBJ whole genome shotgun (WGS) entry which is preliminary data.</text>
</comment>
<keyword evidence="2" id="KW-1185">Reference proteome</keyword>
<dbReference type="Proteomes" id="UP000808215">
    <property type="component" value="Unassembled WGS sequence"/>
</dbReference>
<accession>A0ABS1ARJ2</accession>
<dbReference type="EMBL" id="JADVKH010000010">
    <property type="protein sequence ID" value="MBJ9686777.1"/>
    <property type="molecule type" value="Genomic_DNA"/>
</dbReference>
<proteinExistence type="predicted"/>
<sequence length="48" mass="5137">MAIPSNLASLHNHEEAIRADSLSAIAADVALSDHLQAVYDALDHLTVR</sequence>
<protein>
    <submittedName>
        <fullName evidence="1">Uncharacterized protein</fullName>
    </submittedName>
</protein>
<name>A0ABS1ARJ2_BURVI</name>
<dbReference type="RefSeq" id="WP_200091115.1">
    <property type="nucleotide sequence ID" value="NZ_JADVKH010000010.1"/>
</dbReference>